<protein>
    <submittedName>
        <fullName evidence="2">Lipopolysaccharide biosynthesis protein</fullName>
    </submittedName>
</protein>
<feature type="transmembrane region" description="Helical" evidence="1">
    <location>
        <begin position="29"/>
        <end position="47"/>
    </location>
</feature>
<evidence type="ECO:0000313" key="3">
    <source>
        <dbReference type="Proteomes" id="UP000487757"/>
    </source>
</evidence>
<dbReference type="PANTHER" id="PTHR32309">
    <property type="entry name" value="TYROSINE-PROTEIN KINASE"/>
    <property type="match status" value="1"/>
</dbReference>
<evidence type="ECO:0000313" key="2">
    <source>
        <dbReference type="EMBL" id="MRX76701.1"/>
    </source>
</evidence>
<accession>A0A7K0FZ18</accession>
<dbReference type="Proteomes" id="UP000487757">
    <property type="component" value="Unassembled WGS sequence"/>
</dbReference>
<dbReference type="EMBL" id="WKKH01000015">
    <property type="protein sequence ID" value="MRX76701.1"/>
    <property type="molecule type" value="Genomic_DNA"/>
</dbReference>
<dbReference type="InterPro" id="IPR050445">
    <property type="entry name" value="Bact_polysacc_biosynth/exp"/>
</dbReference>
<dbReference type="GO" id="GO:0004713">
    <property type="term" value="F:protein tyrosine kinase activity"/>
    <property type="evidence" value="ECO:0007669"/>
    <property type="project" value="TreeGrafter"/>
</dbReference>
<comment type="caution">
    <text evidence="2">The sequence shown here is derived from an EMBL/GenBank/DDBJ whole genome shotgun (WGS) entry which is preliminary data.</text>
</comment>
<feature type="transmembrane region" description="Helical" evidence="1">
    <location>
        <begin position="327"/>
        <end position="345"/>
    </location>
</feature>
<dbReference type="OrthoDB" id="745212at2"/>
<keyword evidence="1" id="KW-0812">Transmembrane</keyword>
<gene>
    <name evidence="2" type="ORF">GJU39_11440</name>
</gene>
<organism evidence="2 3">
    <name type="scientific">Pedobacter petrophilus</name>
    <dbReference type="NCBI Taxonomy" id="1908241"/>
    <lineage>
        <taxon>Bacteria</taxon>
        <taxon>Pseudomonadati</taxon>
        <taxon>Bacteroidota</taxon>
        <taxon>Sphingobacteriia</taxon>
        <taxon>Sphingobacteriales</taxon>
        <taxon>Sphingobacteriaceae</taxon>
        <taxon>Pedobacter</taxon>
    </lineage>
</organism>
<keyword evidence="3" id="KW-1185">Reference proteome</keyword>
<dbReference type="GO" id="GO:0005886">
    <property type="term" value="C:plasma membrane"/>
    <property type="evidence" value="ECO:0007669"/>
    <property type="project" value="TreeGrafter"/>
</dbReference>
<dbReference type="RefSeq" id="WP_154280934.1">
    <property type="nucleotide sequence ID" value="NZ_JBHUJQ010000001.1"/>
</dbReference>
<reference evidence="2 3" key="1">
    <citation type="submission" date="2019-11" db="EMBL/GenBank/DDBJ databases">
        <title>Pedobacter petrophilus genome.</title>
        <authorList>
            <person name="Feldbauer M.J."/>
            <person name="Newman J.D."/>
        </authorList>
    </citation>
    <scope>NUCLEOTIDE SEQUENCE [LARGE SCALE GENOMIC DNA]</scope>
    <source>
        <strain evidence="2 3">LMG 29686</strain>
    </source>
</reference>
<name>A0A7K0FZ18_9SPHI</name>
<evidence type="ECO:0000256" key="1">
    <source>
        <dbReference type="SAM" id="Phobius"/>
    </source>
</evidence>
<dbReference type="AlphaFoldDB" id="A0A7K0FZ18"/>
<dbReference type="PANTHER" id="PTHR32309:SF13">
    <property type="entry name" value="FERRIC ENTEROBACTIN TRANSPORT PROTEIN FEPE"/>
    <property type="match status" value="1"/>
</dbReference>
<proteinExistence type="predicted"/>
<sequence>MSETNHKEITLKELAIKSNEWLSYLRSKWLVILIGCLIGVALGYLYASYKKPKYVAASIFALEDANGGGSLGQMAGLASMVGIEIGSSGNGGVFQGDNLIELYKSRTMIQQALLSEADFNGKKQLLIDRYLDFNNLKAKWPQHPILKNINFKVDQDARLNRAQDSILGEVVKEIGKNNLVVTKPDKKLSILKVQVTSKDELFSKTFDDEIVKTVNEFYVQTKTKKSLQNVAILQHQTDSVKRALNGALAGMASLTDANPNANPARQILKVPSQRRQVDAQANTAILTELVKNLEMSKVSQRKEMPLIQMIDAPVLPLTRLATTKTQGMVSGFFLAGFLMSAMLLLRRGFLLMIK</sequence>
<keyword evidence="1" id="KW-0472">Membrane</keyword>
<keyword evidence="1" id="KW-1133">Transmembrane helix</keyword>